<sequence>MNGTNSAQDEGHRVPSSRDQPFPSPTDQPYPSPTDQPYYSTAAHPTAYISYESEPITYAEEHDQKPLILAQPHYATTIYEPYHHHPDTFYQISAQNYSTLSSQYPLGVNVSTANALAPADGQTLSPANTWSPTEGVQSASGSSSDETAQSEESSFTACKVCGDKASGHHYGVTSCEGCKGFFRRSIQKACEYKCQKDRNCTIEKMSRNRCQSCRLQKCIQAGMSRDSVRYNRFARKTRPNKVKAECLPSHQDVVEEYSLATVPSGLIAPVATVHPIVSPYPAAAQATYSLDDLAQKVLFAYEPFAKELQAQATYEEVKPSSSVAPDSEEFRVMIWSIVNLKISADIERIVKFAKDLPAFSLLNETDKMSLIKRNFFRIWLLIAARRSVENELRLSDLLCLRKDLLAAVFGATLSAKINSLITQFTEAQMTDTEFALYLAVQLFAQGVSDVSIYQREFADALREQFKKRRNAEDERRLCSVWQNVDNILMLIGPEKTMLFQWIRKVATNKNFAKLFVEVFCTDDSFMEEQNEPPSYGTQIIYQ</sequence>
<reference evidence="14" key="1">
    <citation type="submission" date="2023-06" db="EMBL/GenBank/DDBJ databases">
        <title>Genomic analysis of the entomopathogenic nematode Steinernema hermaphroditum.</title>
        <authorList>
            <person name="Schwarz E.M."/>
            <person name="Heppert J.K."/>
            <person name="Baniya A."/>
            <person name="Schwartz H.T."/>
            <person name="Tan C.-H."/>
            <person name="Antoshechkin I."/>
            <person name="Sternberg P.W."/>
            <person name="Goodrich-Blair H."/>
            <person name="Dillman A.R."/>
        </authorList>
    </citation>
    <scope>NUCLEOTIDE SEQUENCE</scope>
    <source>
        <strain evidence="14">PS9179</strain>
        <tissue evidence="14">Whole animal</tissue>
    </source>
</reference>
<dbReference type="GO" id="GO:0009755">
    <property type="term" value="P:hormone-mediated signaling pathway"/>
    <property type="evidence" value="ECO:0007669"/>
    <property type="project" value="TreeGrafter"/>
</dbReference>
<dbReference type="PANTHER" id="PTHR24082:SF473">
    <property type="entry name" value="ECDYSONE-INDUCED PROTEIN 75B, ISOFORM B"/>
    <property type="match status" value="1"/>
</dbReference>
<dbReference type="PROSITE" id="PS00031">
    <property type="entry name" value="NUCLEAR_REC_DBD_1"/>
    <property type="match status" value="1"/>
</dbReference>
<dbReference type="PANTHER" id="PTHR24082">
    <property type="entry name" value="NUCLEAR HORMONE RECEPTOR"/>
    <property type="match status" value="1"/>
</dbReference>
<organism evidence="14 15">
    <name type="scientific">Steinernema hermaphroditum</name>
    <dbReference type="NCBI Taxonomy" id="289476"/>
    <lineage>
        <taxon>Eukaryota</taxon>
        <taxon>Metazoa</taxon>
        <taxon>Ecdysozoa</taxon>
        <taxon>Nematoda</taxon>
        <taxon>Chromadorea</taxon>
        <taxon>Rhabditida</taxon>
        <taxon>Tylenchina</taxon>
        <taxon>Panagrolaimomorpha</taxon>
        <taxon>Strongyloidoidea</taxon>
        <taxon>Steinernematidae</taxon>
        <taxon>Steinernema</taxon>
    </lineage>
</organism>
<dbReference type="AlphaFoldDB" id="A0AA39LHB1"/>
<evidence type="ECO:0000256" key="3">
    <source>
        <dbReference type="ARBA" id="ARBA00022771"/>
    </source>
</evidence>
<dbReference type="Gene3D" id="3.30.50.10">
    <property type="entry name" value="Erythroid Transcription Factor GATA-1, subunit A"/>
    <property type="match status" value="1"/>
</dbReference>
<dbReference type="InterPro" id="IPR000536">
    <property type="entry name" value="Nucl_hrmn_rcpt_lig-bd"/>
</dbReference>
<dbReference type="PROSITE" id="PS51030">
    <property type="entry name" value="NUCLEAR_REC_DBD_2"/>
    <property type="match status" value="1"/>
</dbReference>
<dbReference type="EMBL" id="JAUCMV010000005">
    <property type="protein sequence ID" value="KAK0397681.1"/>
    <property type="molecule type" value="Genomic_DNA"/>
</dbReference>
<dbReference type="SMART" id="SM00430">
    <property type="entry name" value="HOLI"/>
    <property type="match status" value="1"/>
</dbReference>
<dbReference type="PRINTS" id="PR00398">
    <property type="entry name" value="STRDHORMONER"/>
</dbReference>
<dbReference type="Proteomes" id="UP001175271">
    <property type="component" value="Unassembled WGS sequence"/>
</dbReference>
<evidence type="ECO:0000313" key="14">
    <source>
        <dbReference type="EMBL" id="KAK0397681.1"/>
    </source>
</evidence>
<keyword evidence="3 10" id="KW-0863">Zinc-finger</keyword>
<dbReference type="InterPro" id="IPR050234">
    <property type="entry name" value="Nuclear_hormone_rcpt_NR1"/>
</dbReference>
<accession>A0AA39LHB1</accession>
<evidence type="ECO:0000313" key="15">
    <source>
        <dbReference type="Proteomes" id="UP001175271"/>
    </source>
</evidence>
<dbReference type="InterPro" id="IPR013088">
    <property type="entry name" value="Znf_NHR/GATA"/>
</dbReference>
<dbReference type="GO" id="GO:0000978">
    <property type="term" value="F:RNA polymerase II cis-regulatory region sequence-specific DNA binding"/>
    <property type="evidence" value="ECO:0007669"/>
    <property type="project" value="TreeGrafter"/>
</dbReference>
<dbReference type="InterPro" id="IPR001628">
    <property type="entry name" value="Znf_hrmn_rcpt"/>
</dbReference>
<name>A0AA39LHB1_9BILA</name>
<evidence type="ECO:0000256" key="10">
    <source>
        <dbReference type="RuleBase" id="RU004334"/>
    </source>
</evidence>
<keyword evidence="7 10" id="KW-0804">Transcription</keyword>
<dbReference type="InterPro" id="IPR001723">
    <property type="entry name" value="Nuclear_hrmn_rcpt"/>
</dbReference>
<comment type="subcellular location">
    <subcellularLocation>
        <location evidence="10">Nucleus</location>
    </subcellularLocation>
</comment>
<evidence type="ECO:0000259" key="12">
    <source>
        <dbReference type="PROSITE" id="PS51030"/>
    </source>
</evidence>
<evidence type="ECO:0000256" key="4">
    <source>
        <dbReference type="ARBA" id="ARBA00022833"/>
    </source>
</evidence>
<dbReference type="GO" id="GO:0030154">
    <property type="term" value="P:cell differentiation"/>
    <property type="evidence" value="ECO:0007669"/>
    <property type="project" value="TreeGrafter"/>
</dbReference>
<dbReference type="SMART" id="SM00399">
    <property type="entry name" value="ZnF_C4"/>
    <property type="match status" value="1"/>
</dbReference>
<keyword evidence="6 10" id="KW-0238">DNA-binding</keyword>
<keyword evidence="8 10" id="KW-0675">Receptor</keyword>
<comment type="similarity">
    <text evidence="1 10">Belongs to the nuclear hormone receptor family.</text>
</comment>
<gene>
    <name evidence="14" type="ORF">QR680_002218</name>
</gene>
<dbReference type="GO" id="GO:0004879">
    <property type="term" value="F:nuclear receptor activity"/>
    <property type="evidence" value="ECO:0007669"/>
    <property type="project" value="TreeGrafter"/>
</dbReference>
<dbReference type="GO" id="GO:0045944">
    <property type="term" value="P:positive regulation of transcription by RNA polymerase II"/>
    <property type="evidence" value="ECO:0007669"/>
    <property type="project" value="TreeGrafter"/>
</dbReference>
<evidence type="ECO:0000256" key="2">
    <source>
        <dbReference type="ARBA" id="ARBA00022723"/>
    </source>
</evidence>
<dbReference type="CDD" id="cd06916">
    <property type="entry name" value="NR_DBD_like"/>
    <property type="match status" value="1"/>
</dbReference>
<dbReference type="FunFam" id="3.30.50.10:FF:000056">
    <property type="entry name" value="Peroxisome proliferator-activated receptor gamma"/>
    <property type="match status" value="1"/>
</dbReference>
<keyword evidence="15" id="KW-1185">Reference proteome</keyword>
<dbReference type="Pfam" id="PF00105">
    <property type="entry name" value="zf-C4"/>
    <property type="match status" value="1"/>
</dbReference>
<evidence type="ECO:0000259" key="13">
    <source>
        <dbReference type="PROSITE" id="PS51843"/>
    </source>
</evidence>
<evidence type="ECO:0000256" key="6">
    <source>
        <dbReference type="ARBA" id="ARBA00023125"/>
    </source>
</evidence>
<dbReference type="GO" id="GO:0000122">
    <property type="term" value="P:negative regulation of transcription by RNA polymerase II"/>
    <property type="evidence" value="ECO:0007669"/>
    <property type="project" value="TreeGrafter"/>
</dbReference>
<dbReference type="GO" id="GO:0008270">
    <property type="term" value="F:zinc ion binding"/>
    <property type="evidence" value="ECO:0007669"/>
    <property type="project" value="UniProtKB-KW"/>
</dbReference>
<evidence type="ECO:0000256" key="5">
    <source>
        <dbReference type="ARBA" id="ARBA00023015"/>
    </source>
</evidence>
<evidence type="ECO:0000256" key="1">
    <source>
        <dbReference type="ARBA" id="ARBA00005993"/>
    </source>
</evidence>
<dbReference type="Gene3D" id="1.10.565.10">
    <property type="entry name" value="Retinoid X Receptor"/>
    <property type="match status" value="1"/>
</dbReference>
<keyword evidence="5 10" id="KW-0805">Transcription regulation</keyword>
<feature type="compositionally biased region" description="Pro residues" evidence="11">
    <location>
        <begin position="22"/>
        <end position="34"/>
    </location>
</feature>
<dbReference type="GO" id="GO:0005634">
    <property type="term" value="C:nucleus"/>
    <property type="evidence" value="ECO:0007669"/>
    <property type="project" value="UniProtKB-SubCell"/>
</dbReference>
<dbReference type="InterPro" id="IPR035500">
    <property type="entry name" value="NHR-like_dom_sf"/>
</dbReference>
<feature type="region of interest" description="Disordered" evidence="11">
    <location>
        <begin position="1"/>
        <end position="44"/>
    </location>
</feature>
<keyword evidence="4 10" id="KW-0862">Zinc</keyword>
<proteinExistence type="inferred from homology"/>
<feature type="region of interest" description="Disordered" evidence="11">
    <location>
        <begin position="121"/>
        <end position="147"/>
    </location>
</feature>
<feature type="compositionally biased region" description="Polar residues" evidence="11">
    <location>
        <begin position="122"/>
        <end position="147"/>
    </location>
</feature>
<dbReference type="PRINTS" id="PR00047">
    <property type="entry name" value="STROIDFINGER"/>
</dbReference>
<feature type="domain" description="Nuclear receptor" evidence="12">
    <location>
        <begin position="155"/>
        <end position="230"/>
    </location>
</feature>
<evidence type="ECO:0008006" key="16">
    <source>
        <dbReference type="Google" id="ProtNLM"/>
    </source>
</evidence>
<comment type="caution">
    <text evidence="14">The sequence shown here is derived from an EMBL/GenBank/DDBJ whole genome shotgun (WGS) entry which is preliminary data.</text>
</comment>
<dbReference type="SUPFAM" id="SSF48508">
    <property type="entry name" value="Nuclear receptor ligand-binding domain"/>
    <property type="match status" value="1"/>
</dbReference>
<dbReference type="SUPFAM" id="SSF57716">
    <property type="entry name" value="Glucocorticoid receptor-like (DNA-binding domain)"/>
    <property type="match status" value="1"/>
</dbReference>
<keyword evidence="2 10" id="KW-0479">Metal-binding</keyword>
<feature type="domain" description="NR LBD" evidence="13">
    <location>
        <begin position="289"/>
        <end position="527"/>
    </location>
</feature>
<protein>
    <recommendedName>
        <fullName evidence="16">Nuclear receptor domain-containing protein</fullName>
    </recommendedName>
</protein>
<evidence type="ECO:0000256" key="7">
    <source>
        <dbReference type="ARBA" id="ARBA00023163"/>
    </source>
</evidence>
<evidence type="ECO:0000256" key="11">
    <source>
        <dbReference type="SAM" id="MobiDB-lite"/>
    </source>
</evidence>
<keyword evidence="9 10" id="KW-0539">Nucleus</keyword>
<evidence type="ECO:0000256" key="9">
    <source>
        <dbReference type="ARBA" id="ARBA00023242"/>
    </source>
</evidence>
<evidence type="ECO:0000256" key="8">
    <source>
        <dbReference type="ARBA" id="ARBA00023170"/>
    </source>
</evidence>
<dbReference type="PROSITE" id="PS51843">
    <property type="entry name" value="NR_LBD"/>
    <property type="match status" value="1"/>
</dbReference>
<dbReference type="Pfam" id="PF00104">
    <property type="entry name" value="Hormone_recep"/>
    <property type="match status" value="1"/>
</dbReference>